<name>A0ABU1F0I6_9STAP</name>
<evidence type="ECO:0000313" key="4">
    <source>
        <dbReference type="Proteomes" id="UP001255050"/>
    </source>
</evidence>
<feature type="region of interest" description="Disordered" evidence="1">
    <location>
        <begin position="17"/>
        <end position="116"/>
    </location>
</feature>
<keyword evidence="2" id="KW-0732">Signal</keyword>
<dbReference type="Proteomes" id="UP001255050">
    <property type="component" value="Unassembled WGS sequence"/>
</dbReference>
<evidence type="ECO:0000256" key="2">
    <source>
        <dbReference type="SAM" id="SignalP"/>
    </source>
</evidence>
<feature type="compositionally biased region" description="Low complexity" evidence="1">
    <location>
        <begin position="35"/>
        <end position="44"/>
    </location>
</feature>
<feature type="region of interest" description="Disordered" evidence="1">
    <location>
        <begin position="153"/>
        <end position="181"/>
    </location>
</feature>
<gene>
    <name evidence="3" type="ORF">RCO12_10600</name>
</gene>
<feature type="signal peptide" evidence="2">
    <location>
        <begin position="1"/>
        <end position="19"/>
    </location>
</feature>
<feature type="compositionally biased region" description="Basic and acidic residues" evidence="1">
    <location>
        <begin position="20"/>
        <end position="33"/>
    </location>
</feature>
<dbReference type="EMBL" id="JAVJGV010000065">
    <property type="protein sequence ID" value="MDR5603881.1"/>
    <property type="molecule type" value="Genomic_DNA"/>
</dbReference>
<accession>A0ABU1F0I6</accession>
<evidence type="ECO:0000256" key="1">
    <source>
        <dbReference type="SAM" id="MobiDB-lite"/>
    </source>
</evidence>
<feature type="chain" id="PRO_5045724398" description="Lipoprotein" evidence="2">
    <location>
        <begin position="20"/>
        <end position="181"/>
    </location>
</feature>
<feature type="compositionally biased region" description="Basic and acidic residues" evidence="1">
    <location>
        <begin position="45"/>
        <end position="55"/>
    </location>
</feature>
<sequence length="181" mass="21103">MKKLVCLLLTSLLLLSACGDNEKKEDKKEDKKTHTQSNKKSSNNNEHKETKPADLEKDDEEQITTTDNKTNEQAQLNTNQNNQQPQPSQQQSFDHEPTKEEIYEWDKQNIPGGTDAGLIDYDEYNRLMKEEELAQEKKEAALQKEYFELSDKMAEDNVSEEEYKDMEKRQDEILDQVQSID</sequence>
<dbReference type="RefSeq" id="WP_060830046.1">
    <property type="nucleotide sequence ID" value="NZ_JAVJGV010000065.1"/>
</dbReference>
<protein>
    <recommendedName>
        <fullName evidence="5">Lipoprotein</fullName>
    </recommendedName>
</protein>
<comment type="caution">
    <text evidence="3">The sequence shown here is derived from an EMBL/GenBank/DDBJ whole genome shotgun (WGS) entry which is preliminary data.</text>
</comment>
<proteinExistence type="predicted"/>
<feature type="compositionally biased region" description="Low complexity" evidence="1">
    <location>
        <begin position="71"/>
        <end position="91"/>
    </location>
</feature>
<evidence type="ECO:0008006" key="5">
    <source>
        <dbReference type="Google" id="ProtNLM"/>
    </source>
</evidence>
<keyword evidence="4" id="KW-1185">Reference proteome</keyword>
<evidence type="ECO:0000313" key="3">
    <source>
        <dbReference type="EMBL" id="MDR5603881.1"/>
    </source>
</evidence>
<organism evidence="3 4">
    <name type="scientific">Staphylococcus coagulans</name>
    <dbReference type="NCBI Taxonomy" id="74706"/>
    <lineage>
        <taxon>Bacteria</taxon>
        <taxon>Bacillati</taxon>
        <taxon>Bacillota</taxon>
        <taxon>Bacilli</taxon>
        <taxon>Bacillales</taxon>
        <taxon>Staphylococcaceae</taxon>
        <taxon>Staphylococcus</taxon>
    </lineage>
</organism>
<feature type="compositionally biased region" description="Basic and acidic residues" evidence="1">
    <location>
        <begin position="93"/>
        <end position="107"/>
    </location>
</feature>
<dbReference type="PROSITE" id="PS51257">
    <property type="entry name" value="PROKAR_LIPOPROTEIN"/>
    <property type="match status" value="1"/>
</dbReference>
<reference evidence="3 4" key="1">
    <citation type="submission" date="2023-08" db="EMBL/GenBank/DDBJ databases">
        <title>Whole genome sequencing of Staphylococcus coagulans NN-2474.</title>
        <authorList>
            <person name="Kropotov V.S."/>
            <person name="Boriskina E.V."/>
            <person name="Gordinskaya N.A."/>
            <person name="Shkurkina I.S."/>
            <person name="Kryazhev D.V."/>
            <person name="Alekseeva A.E."/>
            <person name="Makhova M.A."/>
        </authorList>
    </citation>
    <scope>NUCLEOTIDE SEQUENCE [LARGE SCALE GENOMIC DNA]</scope>
    <source>
        <strain evidence="3 4">NN-2474</strain>
    </source>
</reference>